<feature type="transmembrane region" description="Helical" evidence="3">
    <location>
        <begin position="523"/>
        <end position="545"/>
    </location>
</feature>
<gene>
    <name evidence="5" type="ORF">ACFQ0V_03770</name>
</gene>
<dbReference type="Proteomes" id="UP001596976">
    <property type="component" value="Unassembled WGS sequence"/>
</dbReference>
<dbReference type="EMBL" id="JBHTJF010000016">
    <property type="protein sequence ID" value="MFD0942884.1"/>
    <property type="molecule type" value="Genomic_DNA"/>
</dbReference>
<evidence type="ECO:0000256" key="2">
    <source>
        <dbReference type="SAM" id="Coils"/>
    </source>
</evidence>
<dbReference type="Pfam" id="PF10145">
    <property type="entry name" value="PhageMin_Tail"/>
    <property type="match status" value="1"/>
</dbReference>
<feature type="transmembrane region" description="Helical" evidence="3">
    <location>
        <begin position="493"/>
        <end position="511"/>
    </location>
</feature>
<evidence type="ECO:0000313" key="6">
    <source>
        <dbReference type="Proteomes" id="UP001596976"/>
    </source>
</evidence>
<feature type="coiled-coil region" evidence="2">
    <location>
        <begin position="93"/>
        <end position="120"/>
    </location>
</feature>
<comment type="caution">
    <text evidence="5">The sequence shown here is derived from an EMBL/GenBank/DDBJ whole genome shotgun (WGS) entry which is preliminary data.</text>
</comment>
<dbReference type="PANTHER" id="PTHR37813:SF1">
    <property type="entry name" value="FELS-2 PROPHAGE PROTEIN"/>
    <property type="match status" value="1"/>
</dbReference>
<keyword evidence="3" id="KW-0472">Membrane</keyword>
<proteinExistence type="predicted"/>
<evidence type="ECO:0000313" key="5">
    <source>
        <dbReference type="EMBL" id="MFD0942884.1"/>
    </source>
</evidence>
<dbReference type="Gene3D" id="1.10.287.1490">
    <property type="match status" value="1"/>
</dbReference>
<keyword evidence="6" id="KW-1185">Reference proteome</keyword>
<evidence type="ECO:0000259" key="4">
    <source>
        <dbReference type="Pfam" id="PF10145"/>
    </source>
</evidence>
<dbReference type="InterPro" id="IPR010090">
    <property type="entry name" value="Phage_tape_meas"/>
</dbReference>
<evidence type="ECO:0000256" key="1">
    <source>
        <dbReference type="ARBA" id="ARBA00022612"/>
    </source>
</evidence>
<keyword evidence="1" id="KW-1188">Viral release from host cell</keyword>
<feature type="domain" description="Phage tail tape measure protein" evidence="4">
    <location>
        <begin position="201"/>
        <end position="399"/>
    </location>
</feature>
<keyword evidence="3" id="KW-0812">Transmembrane</keyword>
<evidence type="ECO:0000256" key="3">
    <source>
        <dbReference type="SAM" id="Phobius"/>
    </source>
</evidence>
<feature type="transmembrane region" description="Helical" evidence="3">
    <location>
        <begin position="551"/>
        <end position="577"/>
    </location>
</feature>
<dbReference type="Gene3D" id="1.20.120.20">
    <property type="entry name" value="Apolipoprotein"/>
    <property type="match status" value="1"/>
</dbReference>
<accession>A0ABW3GVK1</accession>
<keyword evidence="2" id="KW-0175">Coiled coil</keyword>
<protein>
    <submittedName>
        <fullName evidence="5">Phage tail tape measure protein</fullName>
    </submittedName>
</protein>
<keyword evidence="3" id="KW-1133">Transmembrane helix</keyword>
<dbReference type="PANTHER" id="PTHR37813">
    <property type="entry name" value="FELS-2 PROPHAGE PROTEIN"/>
    <property type="match status" value="1"/>
</dbReference>
<organism evidence="5 6">
    <name type="scientific">Savagea faecisuis</name>
    <dbReference type="NCBI Taxonomy" id="1274803"/>
    <lineage>
        <taxon>Bacteria</taxon>
        <taxon>Bacillati</taxon>
        <taxon>Bacillota</taxon>
        <taxon>Bacilli</taxon>
        <taxon>Bacillales</taxon>
        <taxon>Caryophanaceae</taxon>
        <taxon>Savagea</taxon>
    </lineage>
</organism>
<reference evidence="6" key="1">
    <citation type="journal article" date="2019" name="Int. J. Syst. Evol. Microbiol.">
        <title>The Global Catalogue of Microorganisms (GCM) 10K type strain sequencing project: providing services to taxonomists for standard genome sequencing and annotation.</title>
        <authorList>
            <consortium name="The Broad Institute Genomics Platform"/>
            <consortium name="The Broad Institute Genome Sequencing Center for Infectious Disease"/>
            <person name="Wu L."/>
            <person name="Ma J."/>
        </authorList>
    </citation>
    <scope>NUCLEOTIDE SEQUENCE [LARGE SCALE GENOMIC DNA]</scope>
    <source>
        <strain evidence="6">CCUG 63563</strain>
    </source>
</reference>
<dbReference type="NCBIfam" id="TIGR01760">
    <property type="entry name" value="tape_meas_TP901"/>
    <property type="match status" value="1"/>
</dbReference>
<dbReference type="RefSeq" id="WP_381009874.1">
    <property type="nucleotide sequence ID" value="NZ_JBHTJF010000016.1"/>
</dbReference>
<feature type="coiled-coil region" evidence="2">
    <location>
        <begin position="765"/>
        <end position="843"/>
    </location>
</feature>
<name>A0ABW3GVK1_9BACL</name>
<sequence length="1075" mass="115950">MAKEIGNLNVVVGLDSTGFQNGIGQLNREMRKVQSEFRLASTEMGKHGKELDGLKLKSDSLTKQTELQRQKVQALEAAHQKSVETKGADAKATQELETKLNNAKTQLSRMEQELQSVNQEIKLQSSGWQQLSQALAPVGEKMQEIGKKMESVGKELTTKVTLPLVGLGAAAVKVGSDFEAGMSEVAAISGATGTDLQRLEEKAKEMGATTKFSASESADALKYMAMAGWDTNQMLDGLEGVMMLAASSGEDLGRVSDIVTDALTAFGMEARQAGEFADLLASASSNSNTNVGLLGESFKYVAPLFGAMGYSAEDAALALGLMANAGIKGSQSGTSLKTAIANLANPTDKMKTAMSELGISITDANGEMLPFKDVMDELRGKFAGLTEEQQAQYAATIFGKEAMSGMLAIINASDDDYEKLTQATREYNGVAKEMADVMIDNLQGGLTILKSGLEGVGIQIFEILLPHLQKLVEKLQQAVDWFSNLSPKTQETIVMLGLVAAAIGPILLIGGKLIAGIGTAISVISTISGAIAVATTGAAAATPAIGGLATVFTVLTGPVGIAVAAIAALTVAGVALYHHLSKESIPEVQLFGDEVSESTKKAVGGFLELNDEATLALNQLSWSGQEVTKEMADGITENFSQMASQIQAGLDEHHEASLSKIQGFVDNSTSLSKQEQEEILNNMKEGHESRKQTVADGEARIKEILETASTEKRAITKAEQEEINAIQKEMVEMGIQVLSENEVEAKSIMERMKAQAGEITATQAAEVVKNSLEQKEKTVQNAEEQYDEVVKEIIRQRDEAKTITKDQADKLIQEAKRQRDDTVKQAESMHENVVKEAKNQAKEHVNQVDWETGEIKTKWQVMKSDIATKASEIKQNVINRWEEIKSASSEKWNNVKTTLANNWNSMKTDTLAKVQEIKADVTEKWEAIRSSTSEKWALVKGAVASSIDGIKTKISEGISKILEWNATSVKEKVFSIVQKVTEVMSKVTGGGDSPEKNFSGTSFFQGGWTMVGELGPELVKLPTGSQIYNDAETKRMMRSGKDITQHITINSPIPLSPTETARQIKNTSRQLAMEW</sequence>